<keyword evidence="2" id="KW-1185">Reference proteome</keyword>
<dbReference type="EMBL" id="JAAJBV010000001">
    <property type="protein sequence ID" value="NHM03266.1"/>
    <property type="molecule type" value="Genomic_DNA"/>
</dbReference>
<name>A0ABX0I9H1_9FLAO</name>
<accession>A0ABX0I9H1</accession>
<dbReference type="Proteomes" id="UP000761423">
    <property type="component" value="Unassembled WGS sequence"/>
</dbReference>
<evidence type="ECO:0000313" key="2">
    <source>
        <dbReference type="Proteomes" id="UP000761423"/>
    </source>
</evidence>
<evidence type="ECO:0008006" key="3">
    <source>
        <dbReference type="Google" id="ProtNLM"/>
    </source>
</evidence>
<protein>
    <recommendedName>
        <fullName evidence="3">WG repeat-containing protein</fullName>
    </recommendedName>
</protein>
<proteinExistence type="predicted"/>
<evidence type="ECO:0000313" key="1">
    <source>
        <dbReference type="EMBL" id="NHM03266.1"/>
    </source>
</evidence>
<reference evidence="1 2" key="1">
    <citation type="submission" date="2020-02" db="EMBL/GenBank/DDBJ databases">
        <authorList>
            <person name="Chen W.-M."/>
        </authorList>
    </citation>
    <scope>NUCLEOTIDE SEQUENCE [LARGE SCALE GENOMIC DNA]</scope>
    <source>
        <strain evidence="1 2">TWA-26</strain>
    </source>
</reference>
<comment type="caution">
    <text evidence="1">The sequence shown here is derived from an EMBL/GenBank/DDBJ whole genome shotgun (WGS) entry which is preliminary data.</text>
</comment>
<organism evidence="1 2">
    <name type="scientific">Flavobacterium celericrescens</name>
    <dbReference type="NCBI Taxonomy" id="2709780"/>
    <lineage>
        <taxon>Bacteria</taxon>
        <taxon>Pseudomonadati</taxon>
        <taxon>Bacteroidota</taxon>
        <taxon>Flavobacteriia</taxon>
        <taxon>Flavobacteriales</taxon>
        <taxon>Flavobacteriaceae</taxon>
        <taxon>Flavobacterium</taxon>
    </lineage>
</organism>
<gene>
    <name evidence="1" type="ORF">G4L40_00960</name>
</gene>
<sequence length="558" mass="64629">MSIKINLFFIVFLLNYFSLSAQDIAIPYRDGNLWGMCNPEGKIIIEPKFDKLEFQQDYSANHEILIPKIKDKRGLISNGKVLFDAIYENVYEKNGNYVLISEDNNTKRTDIVTPEGKSILKKPIIQIISSDNINGSITAFHILNTDYTESIFIYDNINKSIAQWLYEDYHSITILDKQSNMTSVVFAVKKSENDALITEAWDFSKLPKEKVKCKILYKSENAYLERFMEKSYKYNDEYGSGSGSYGGDEVVVMEDIKGDYSYDVVAEAPREEDTSRNYKPLTYYSNSFKIVNNQLVFETSNQYNPKEKKTTTTVDLKIPVTSLEIKSYYNNVKKNDTIQYFQNFVAYKKKGKQGILFTSDVKKAIEFDTICKTFVTINNYSDTAEIVFIVGKKENKTNRYKYSFYSNNKGLLFPFLYDDLTALKLYSNQGNITYQSRIDKKYGIVQMNGQELLKPEYEAFKQPKYSSTSAVTKLYHLKKDNKYGMIFQNTNTYKIEIIDAVFDYEIDDIYLNYPKLEYRKTTESNPKALPKITLISLKDKNGNLKGYANANGTLYYKN</sequence>
<dbReference type="RefSeq" id="WP_166235126.1">
    <property type="nucleotide sequence ID" value="NZ_JAAJBV010000001.1"/>
</dbReference>